<dbReference type="EMBL" id="JAUCMX010000139">
    <property type="protein sequence ID" value="KAK3506142.1"/>
    <property type="molecule type" value="Genomic_DNA"/>
</dbReference>
<accession>A0AAE0PQH9</accession>
<feature type="non-terminal residue" evidence="1">
    <location>
        <position position="330"/>
    </location>
</feature>
<evidence type="ECO:0000313" key="2">
    <source>
        <dbReference type="Proteomes" id="UP001274896"/>
    </source>
</evidence>
<evidence type="ECO:0000313" key="1">
    <source>
        <dbReference type="EMBL" id="KAK3506142.1"/>
    </source>
</evidence>
<protein>
    <submittedName>
        <fullName evidence="1">Uncharacterized protein</fullName>
    </submittedName>
</protein>
<organism evidence="1 2">
    <name type="scientific">Hemibagrus guttatus</name>
    <dbReference type="NCBI Taxonomy" id="175788"/>
    <lineage>
        <taxon>Eukaryota</taxon>
        <taxon>Metazoa</taxon>
        <taxon>Chordata</taxon>
        <taxon>Craniata</taxon>
        <taxon>Vertebrata</taxon>
        <taxon>Euteleostomi</taxon>
        <taxon>Actinopterygii</taxon>
        <taxon>Neopterygii</taxon>
        <taxon>Teleostei</taxon>
        <taxon>Ostariophysi</taxon>
        <taxon>Siluriformes</taxon>
        <taxon>Bagridae</taxon>
        <taxon>Hemibagrus</taxon>
    </lineage>
</organism>
<proteinExistence type="predicted"/>
<dbReference type="AlphaFoldDB" id="A0AAE0PQH9"/>
<name>A0AAE0PQH9_9TELE</name>
<keyword evidence="2" id="KW-1185">Reference proteome</keyword>
<dbReference type="Proteomes" id="UP001274896">
    <property type="component" value="Unassembled WGS sequence"/>
</dbReference>
<sequence>MLHWLLEDPLIHGGRLDISGMTAPALSRALISSRVVTLWELVNIAGTDLSRAEDLAACPCLCQSALTSLEDLTSKERVQLMDYQITETNPAEEGSFPSLPTLTVQAVMVNFFWDKLHWVPQGVLYLPEEEGGQGLTHLQSRTAAFRLLFIQRLLNNTALSSWQATACTLLHNAEGLQMDRSHFLMDSAKLDTSRCQNSRLPGFYKNLFKVWNIFTLQRANRTHSNISFLFPGLHRTLQGAWTITLGHLVNLAGADFRNAEEVATCLNIRSTRAVSQLLAKWKDTLTAEERTLLWDHCSGTATPNTGDILHSVTIRPKLEDYTGPFLEAGK</sequence>
<comment type="caution">
    <text evidence="1">The sequence shown here is derived from an EMBL/GenBank/DDBJ whole genome shotgun (WGS) entry which is preliminary data.</text>
</comment>
<reference evidence="1" key="1">
    <citation type="submission" date="2023-06" db="EMBL/GenBank/DDBJ databases">
        <title>Male Hemibagrus guttatus genome.</title>
        <authorList>
            <person name="Bian C."/>
        </authorList>
    </citation>
    <scope>NUCLEOTIDE SEQUENCE</scope>
    <source>
        <strain evidence="1">Male_cb2023</strain>
        <tissue evidence="1">Muscle</tissue>
    </source>
</reference>
<gene>
    <name evidence="1" type="ORF">QTP70_017633</name>
</gene>